<feature type="compositionally biased region" description="Polar residues" evidence="1">
    <location>
        <begin position="488"/>
        <end position="511"/>
    </location>
</feature>
<feature type="region of interest" description="Disordered" evidence="1">
    <location>
        <begin position="668"/>
        <end position="701"/>
    </location>
</feature>
<keyword evidence="2" id="KW-1185">Reference proteome</keyword>
<feature type="compositionally biased region" description="Polar residues" evidence="1">
    <location>
        <begin position="20"/>
        <end position="31"/>
    </location>
</feature>
<feature type="region of interest" description="Disordered" evidence="1">
    <location>
        <begin position="20"/>
        <end position="42"/>
    </location>
</feature>
<feature type="compositionally biased region" description="Low complexity" evidence="1">
    <location>
        <begin position="512"/>
        <end position="532"/>
    </location>
</feature>
<feature type="compositionally biased region" description="Polar residues" evidence="1">
    <location>
        <begin position="464"/>
        <end position="473"/>
    </location>
</feature>
<dbReference type="Proteomes" id="UP000694941">
    <property type="component" value="Unplaced"/>
</dbReference>
<feature type="region of interest" description="Disordered" evidence="1">
    <location>
        <begin position="358"/>
        <end position="420"/>
    </location>
</feature>
<evidence type="ECO:0000313" key="3">
    <source>
        <dbReference type="RefSeq" id="XP_022253117.1"/>
    </source>
</evidence>
<feature type="compositionally biased region" description="Basic and acidic residues" evidence="1">
    <location>
        <begin position="325"/>
        <end position="335"/>
    </location>
</feature>
<accession>A0ABM1TB61</accession>
<feature type="compositionally biased region" description="Polar residues" evidence="1">
    <location>
        <begin position="383"/>
        <end position="393"/>
    </location>
</feature>
<evidence type="ECO:0000256" key="1">
    <source>
        <dbReference type="SAM" id="MobiDB-lite"/>
    </source>
</evidence>
<feature type="compositionally biased region" description="Basic and acidic residues" evidence="1">
    <location>
        <begin position="394"/>
        <end position="417"/>
    </location>
</feature>
<organism evidence="2 3">
    <name type="scientific">Limulus polyphemus</name>
    <name type="common">Atlantic horseshoe crab</name>
    <dbReference type="NCBI Taxonomy" id="6850"/>
    <lineage>
        <taxon>Eukaryota</taxon>
        <taxon>Metazoa</taxon>
        <taxon>Ecdysozoa</taxon>
        <taxon>Arthropoda</taxon>
        <taxon>Chelicerata</taxon>
        <taxon>Merostomata</taxon>
        <taxon>Xiphosura</taxon>
        <taxon>Limulidae</taxon>
        <taxon>Limulus</taxon>
    </lineage>
</organism>
<name>A0ABM1TB61_LIMPO</name>
<feature type="compositionally biased region" description="Polar residues" evidence="1">
    <location>
        <begin position="164"/>
        <end position="173"/>
    </location>
</feature>
<gene>
    <name evidence="3" type="primary">LOC106469008</name>
</gene>
<dbReference type="GeneID" id="106469008"/>
<feature type="region of interest" description="Disordered" evidence="1">
    <location>
        <begin position="464"/>
        <end position="532"/>
    </location>
</feature>
<proteinExistence type="predicted"/>
<evidence type="ECO:0000313" key="2">
    <source>
        <dbReference type="Proteomes" id="UP000694941"/>
    </source>
</evidence>
<reference evidence="3" key="1">
    <citation type="submission" date="2025-08" db="UniProtKB">
        <authorList>
            <consortium name="RefSeq"/>
        </authorList>
    </citation>
    <scope>IDENTIFICATION</scope>
    <source>
        <tissue evidence="3">Muscle</tissue>
    </source>
</reference>
<feature type="region of interest" description="Disordered" evidence="1">
    <location>
        <begin position="153"/>
        <end position="173"/>
    </location>
</feature>
<feature type="region of interest" description="Disordered" evidence="1">
    <location>
        <begin position="297"/>
        <end position="335"/>
    </location>
</feature>
<feature type="region of interest" description="Disordered" evidence="1">
    <location>
        <begin position="546"/>
        <end position="576"/>
    </location>
</feature>
<protein>
    <submittedName>
        <fullName evidence="3">Uncharacterized protein LOC106469008</fullName>
    </submittedName>
</protein>
<feature type="compositionally biased region" description="Low complexity" evidence="1">
    <location>
        <begin position="668"/>
        <end position="688"/>
    </location>
</feature>
<dbReference type="RefSeq" id="XP_022253117.1">
    <property type="nucleotide sequence ID" value="XM_022397409.1"/>
</dbReference>
<sequence length="713" mass="77744">MNDCPVGVLVEFNTTDTDLSSPSTFETSLTKESPAKDSKCMMGNRRNTDDVTFFGLQGRKITSELSMNGVINRSPLCEKLLDITENESDKERETYQIHGKQNYTLEAECKKQSRSSESSHLCCSDENGLQKGAAHCYQTKTFQNCLPNKTKAVHGSSSSSSKSNLTAVKSGSWSPSMIGREEELLENETFDFDISITPPGSLGIGEDDVFQVLNEQTNEKKVSKKDEIVFKESDAGKSLSYIDISCSLSLEEAVKVRNEASNLVHRLSLKENRTDEKNTNNSGTDFSPGFVNLQKKEELITSGKSTGTYRRRRSRSIASQTNDAASKDDDLPNTRNELEGAYSRKVFTHIESIEDKQKYLGRANQTKKPQGKGRAANRRGNINLRSRPSTAKSVQDKYETRERMASNQVDKDSEVAKKSISVPLGEHINTSTTTSAKTNLKPKIPFVKSSTPICRAANTSANLSNRKIASGQMSSEKSKTETSLSNSQGSKESVSYSKSRNATTSGLKTPNSLSRYHSSSGSSASSLSSSSFLPRKSRLPRALCSDENLSRDQLPVKPQLGQTTSKARGGRPDLKQPITAEISETKLHGSKASGTLKRAPLKAIVPISQMIRPGGQRINKIRNTSNPNQKADSSYKTVTSVHRTSSFPGFGILTPSSKILDISLSSPALTSTPSKSKLTSHSSSPLTSRTNKKGKVTGLPVSSQLQCSKPVII</sequence>